<evidence type="ECO:0000256" key="1">
    <source>
        <dbReference type="SAM" id="SignalP"/>
    </source>
</evidence>
<reference evidence="2 3" key="1">
    <citation type="submission" date="2023-11" db="EMBL/GenBank/DDBJ databases">
        <title>A Novel Polar Bacteriovorax (B. antarcticus) Isolated from the Biocrust in Antarctica.</title>
        <authorList>
            <person name="Mun W."/>
            <person name="Choi S.Y."/>
            <person name="Mitchell R.J."/>
        </authorList>
    </citation>
    <scope>NUCLEOTIDE SEQUENCE [LARGE SCALE GENOMIC DNA]</scope>
    <source>
        <strain evidence="2 3">PP10</strain>
    </source>
</reference>
<sequence>MSVINIFLLLFTSYNVHSATWKSIYKAANPPAVTTVITACPTGYVGVPALIPYSPRFFCVSKYEMKKDADGNTPLATPGGSLWVSVTRDSARAACQGLGVNYDLISNEQWQAIVRNIAGVASNWSSGVVGSGALSNGHTDNTPNVQLNAVVDDNDACNGTGQTCSSTVWDAQRRTHKLSNGNVIWDMGGNLAEWVTNDNTVKYGTDSFVSQMTAGDRKQIAYGTATNTICATPAVSPYCGMGKGLFSGGDTGSMSRGGTYSIGTNAGIFTTDTRDQPANYWTDTGFRCVYVP</sequence>
<dbReference type="EMBL" id="JAYGJQ010000001">
    <property type="protein sequence ID" value="MEA9355757.1"/>
    <property type="molecule type" value="Genomic_DNA"/>
</dbReference>
<keyword evidence="3" id="KW-1185">Reference proteome</keyword>
<feature type="signal peptide" evidence="1">
    <location>
        <begin position="1"/>
        <end position="18"/>
    </location>
</feature>
<evidence type="ECO:0000313" key="2">
    <source>
        <dbReference type="EMBL" id="MEA9355757.1"/>
    </source>
</evidence>
<dbReference type="Gene3D" id="3.90.1580.10">
    <property type="entry name" value="paralog of FGE (formylglycine-generating enzyme)"/>
    <property type="match status" value="1"/>
</dbReference>
<protein>
    <recommendedName>
        <fullName evidence="4">Sulfatase-modifying factor enzyme domain-containing protein</fullName>
    </recommendedName>
</protein>
<dbReference type="InterPro" id="IPR042095">
    <property type="entry name" value="SUMF_sf"/>
</dbReference>
<dbReference type="Proteomes" id="UP001302274">
    <property type="component" value="Unassembled WGS sequence"/>
</dbReference>
<accession>A0ABU5VT29</accession>
<proteinExistence type="predicted"/>
<dbReference type="InterPro" id="IPR016187">
    <property type="entry name" value="CTDL_fold"/>
</dbReference>
<name>A0ABU5VT29_9BACT</name>
<comment type="caution">
    <text evidence="2">The sequence shown here is derived from an EMBL/GenBank/DDBJ whole genome shotgun (WGS) entry which is preliminary data.</text>
</comment>
<organism evidence="2 3">
    <name type="scientific">Bacteriovorax antarcticus</name>
    <dbReference type="NCBI Taxonomy" id="3088717"/>
    <lineage>
        <taxon>Bacteria</taxon>
        <taxon>Pseudomonadati</taxon>
        <taxon>Bdellovibrionota</taxon>
        <taxon>Bacteriovoracia</taxon>
        <taxon>Bacteriovoracales</taxon>
        <taxon>Bacteriovoracaceae</taxon>
        <taxon>Bacteriovorax</taxon>
    </lineage>
</organism>
<evidence type="ECO:0008006" key="4">
    <source>
        <dbReference type="Google" id="ProtNLM"/>
    </source>
</evidence>
<dbReference type="RefSeq" id="WP_323575387.1">
    <property type="nucleotide sequence ID" value="NZ_JAYGJQ010000001.1"/>
</dbReference>
<evidence type="ECO:0000313" key="3">
    <source>
        <dbReference type="Proteomes" id="UP001302274"/>
    </source>
</evidence>
<dbReference type="SUPFAM" id="SSF56436">
    <property type="entry name" value="C-type lectin-like"/>
    <property type="match status" value="1"/>
</dbReference>
<feature type="chain" id="PRO_5047376979" description="Sulfatase-modifying factor enzyme domain-containing protein" evidence="1">
    <location>
        <begin position="19"/>
        <end position="292"/>
    </location>
</feature>
<keyword evidence="1" id="KW-0732">Signal</keyword>
<gene>
    <name evidence="2" type="ORF">SHI21_06080</name>
</gene>